<feature type="compositionally biased region" description="Polar residues" evidence="1">
    <location>
        <begin position="36"/>
        <end position="45"/>
    </location>
</feature>
<evidence type="ECO:0008006" key="5">
    <source>
        <dbReference type="Google" id="ProtNLM"/>
    </source>
</evidence>
<evidence type="ECO:0000313" key="4">
    <source>
        <dbReference type="Proteomes" id="UP000632454"/>
    </source>
</evidence>
<feature type="chain" id="PRO_5047163537" description="DUF3558 domain-containing protein" evidence="2">
    <location>
        <begin position="25"/>
        <end position="238"/>
    </location>
</feature>
<dbReference type="PROSITE" id="PS51257">
    <property type="entry name" value="PROKAR_LIPOPROTEIN"/>
    <property type="match status" value="1"/>
</dbReference>
<protein>
    <recommendedName>
        <fullName evidence="5">DUF3558 domain-containing protein</fullName>
    </recommendedName>
</protein>
<accession>A0ABQ1V8M9</accession>
<evidence type="ECO:0000313" key="3">
    <source>
        <dbReference type="EMBL" id="GGF44399.1"/>
    </source>
</evidence>
<organism evidence="3 4">
    <name type="scientific">Williamsia phyllosphaerae</name>
    <dbReference type="NCBI Taxonomy" id="885042"/>
    <lineage>
        <taxon>Bacteria</taxon>
        <taxon>Bacillati</taxon>
        <taxon>Actinomycetota</taxon>
        <taxon>Actinomycetes</taxon>
        <taxon>Mycobacteriales</taxon>
        <taxon>Nocardiaceae</taxon>
        <taxon>Williamsia</taxon>
    </lineage>
</organism>
<evidence type="ECO:0000256" key="2">
    <source>
        <dbReference type="SAM" id="SignalP"/>
    </source>
</evidence>
<dbReference type="EMBL" id="BMCS01000006">
    <property type="protein sequence ID" value="GGF44399.1"/>
    <property type="molecule type" value="Genomic_DNA"/>
</dbReference>
<comment type="caution">
    <text evidence="3">The sequence shown here is derived from an EMBL/GenBank/DDBJ whole genome shotgun (WGS) entry which is preliminary data.</text>
</comment>
<proteinExistence type="predicted"/>
<dbReference type="Proteomes" id="UP000632454">
    <property type="component" value="Unassembled WGS sequence"/>
</dbReference>
<name>A0ABQ1V8M9_9NOCA</name>
<feature type="signal peptide" evidence="2">
    <location>
        <begin position="1"/>
        <end position="24"/>
    </location>
</feature>
<feature type="region of interest" description="Disordered" evidence="1">
    <location>
        <begin position="23"/>
        <end position="54"/>
    </location>
</feature>
<keyword evidence="2" id="KW-0732">Signal</keyword>
<gene>
    <name evidence="3" type="ORF">GCM10007298_45170</name>
</gene>
<evidence type="ECO:0000256" key="1">
    <source>
        <dbReference type="SAM" id="MobiDB-lite"/>
    </source>
</evidence>
<keyword evidence="4" id="KW-1185">Reference proteome</keyword>
<sequence length="238" mass="25173">MLRRSTRLSIAVLAAVMAATTACTSGTTGDPAPNTAIASAQTSPAFPSESVPPGVKKDSVLDLNSTKDMTGVVTTVPFGESPYAAHLPDICTFVPREVMERLRVDNKRRGFTGTQLVSQACIMLRSAAGFVQANLTVNFYTSNISEVLASDVAVVLEKDIRISAEISGTSKKLPPSGPEDSTFEEECGTAWGTFFGAIVVNYRTRNPDEDDPCAGSINAAKIIAPAMPKSPSQMRPAQ</sequence>
<reference evidence="4" key="1">
    <citation type="journal article" date="2019" name="Int. J. Syst. Evol. Microbiol.">
        <title>The Global Catalogue of Microorganisms (GCM) 10K type strain sequencing project: providing services to taxonomists for standard genome sequencing and annotation.</title>
        <authorList>
            <consortium name="The Broad Institute Genomics Platform"/>
            <consortium name="The Broad Institute Genome Sequencing Center for Infectious Disease"/>
            <person name="Wu L."/>
            <person name="Ma J."/>
        </authorList>
    </citation>
    <scope>NUCLEOTIDE SEQUENCE [LARGE SCALE GENOMIC DNA]</scope>
    <source>
        <strain evidence="4">CCM 7855</strain>
    </source>
</reference>